<comment type="function">
    <text evidence="5">Toxic component of a toxin-antitoxin (TA) system. An RNase.</text>
</comment>
<dbReference type="InterPro" id="IPR002716">
    <property type="entry name" value="PIN_dom"/>
</dbReference>
<dbReference type="AlphaFoldDB" id="A0A0K2GIA7"/>
<keyword evidence="1 5" id="KW-1277">Toxin-antitoxin system</keyword>
<dbReference type="Pfam" id="PF01850">
    <property type="entry name" value="PIN"/>
    <property type="match status" value="1"/>
</dbReference>
<evidence type="ECO:0000256" key="1">
    <source>
        <dbReference type="ARBA" id="ARBA00022649"/>
    </source>
</evidence>
<protein>
    <recommendedName>
        <fullName evidence="5">Ribonuclease VapC</fullName>
        <shortName evidence="5">RNase VapC</shortName>
        <ecNumber evidence="5">3.1.-.-</ecNumber>
    </recommendedName>
    <alternativeName>
        <fullName evidence="5">Toxin VapC</fullName>
    </alternativeName>
</protein>
<evidence type="ECO:0000313" key="7">
    <source>
        <dbReference type="EMBL" id="ALA60680.1"/>
    </source>
</evidence>
<dbReference type="CDD" id="cd18686">
    <property type="entry name" value="PIN_VapC-like"/>
    <property type="match status" value="1"/>
</dbReference>
<dbReference type="PANTHER" id="PTHR39677:SF4">
    <property type="entry name" value="RIBONUCLEASE VAPC6"/>
    <property type="match status" value="1"/>
</dbReference>
<sequence>MKVVLDSSAWIEFFTDGPLADRYAAYLTSKFQLITPTIVLYEVYKKVKRERGEETALLFAGRLNATRVVHLTESIAFLAADVSLRHGLAMADAIVYATAQDQKAEVITGDADLKDLPGVVYVTSSKR</sequence>
<dbReference type="GO" id="GO:0000287">
    <property type="term" value="F:magnesium ion binding"/>
    <property type="evidence" value="ECO:0007669"/>
    <property type="project" value="UniProtKB-UniRule"/>
</dbReference>
<keyword evidence="5" id="KW-0460">Magnesium</keyword>
<dbReference type="EMBL" id="CP011801">
    <property type="protein sequence ID" value="ALA60680.1"/>
    <property type="molecule type" value="Genomic_DNA"/>
</dbReference>
<evidence type="ECO:0000313" key="8">
    <source>
        <dbReference type="Proteomes" id="UP000069205"/>
    </source>
</evidence>
<keyword evidence="5" id="KW-0800">Toxin</keyword>
<dbReference type="GO" id="GO:0004540">
    <property type="term" value="F:RNA nuclease activity"/>
    <property type="evidence" value="ECO:0007669"/>
    <property type="project" value="InterPro"/>
</dbReference>
<reference evidence="7 8" key="1">
    <citation type="journal article" date="2015" name="Proc. Natl. Acad. Sci. U.S.A.">
        <title>Expanded metabolic versatility of ubiquitous nitrite-oxidizing bacteria from the genus Nitrospira.</title>
        <authorList>
            <person name="Koch H."/>
            <person name="Lucker S."/>
            <person name="Albertsen M."/>
            <person name="Kitzinger K."/>
            <person name="Herbold C."/>
            <person name="Spieck E."/>
            <person name="Nielsen P.H."/>
            <person name="Wagner M."/>
            <person name="Daims H."/>
        </authorList>
    </citation>
    <scope>NUCLEOTIDE SEQUENCE [LARGE SCALE GENOMIC DNA]</scope>
    <source>
        <strain evidence="7 8">NSP M-1</strain>
    </source>
</reference>
<feature type="binding site" evidence="5">
    <location>
        <position position="6"/>
    </location>
    <ligand>
        <name>Mg(2+)</name>
        <dbReference type="ChEBI" id="CHEBI:18420"/>
    </ligand>
</feature>
<keyword evidence="3 5" id="KW-0479">Metal-binding</keyword>
<evidence type="ECO:0000256" key="4">
    <source>
        <dbReference type="ARBA" id="ARBA00022801"/>
    </source>
</evidence>
<keyword evidence="8" id="KW-1185">Reference proteome</keyword>
<comment type="similarity">
    <text evidence="5">Belongs to the PINc/VapC protein family.</text>
</comment>
<comment type="cofactor">
    <cofactor evidence="5">
        <name>Mg(2+)</name>
        <dbReference type="ChEBI" id="CHEBI:18420"/>
    </cofactor>
</comment>
<dbReference type="InterPro" id="IPR022907">
    <property type="entry name" value="VapC_family"/>
</dbReference>
<evidence type="ECO:0000259" key="6">
    <source>
        <dbReference type="SMART" id="SM00670"/>
    </source>
</evidence>
<dbReference type="PATRIC" id="fig|42253.5.peg.4247"/>
<gene>
    <name evidence="5" type="primary">vapC</name>
    <name evidence="7" type="ORF">NITMOv2_4303</name>
</gene>
<dbReference type="OrthoDB" id="199285at2"/>
<name>A0A0K2GIA7_NITMO</name>
<dbReference type="InterPro" id="IPR029060">
    <property type="entry name" value="PIN-like_dom_sf"/>
</dbReference>
<dbReference type="GO" id="GO:0016787">
    <property type="term" value="F:hydrolase activity"/>
    <property type="evidence" value="ECO:0007669"/>
    <property type="project" value="UniProtKB-KW"/>
</dbReference>
<dbReference type="KEGG" id="nmv:NITMOv2_4303"/>
<feature type="domain" description="PIN" evidence="6">
    <location>
        <begin position="1"/>
        <end position="115"/>
    </location>
</feature>
<dbReference type="GO" id="GO:0090729">
    <property type="term" value="F:toxin activity"/>
    <property type="evidence" value="ECO:0007669"/>
    <property type="project" value="UniProtKB-KW"/>
</dbReference>
<dbReference type="STRING" id="42253.NITMOv2_4303"/>
<keyword evidence="4 5" id="KW-0378">Hydrolase</keyword>
<keyword evidence="2 5" id="KW-0540">Nuclease</keyword>
<dbReference type="PANTHER" id="PTHR39677">
    <property type="entry name" value="RIBONUCLEASE VAPC6"/>
    <property type="match status" value="1"/>
</dbReference>
<dbReference type="EC" id="3.1.-.-" evidence="5"/>
<dbReference type="Gene3D" id="3.40.50.1010">
    <property type="entry name" value="5'-nuclease"/>
    <property type="match status" value="1"/>
</dbReference>
<dbReference type="Proteomes" id="UP000069205">
    <property type="component" value="Chromosome"/>
</dbReference>
<dbReference type="RefSeq" id="WP_053381498.1">
    <property type="nucleotide sequence ID" value="NZ_CP011801.1"/>
</dbReference>
<organism evidence="7 8">
    <name type="scientific">Nitrospira moscoviensis</name>
    <dbReference type="NCBI Taxonomy" id="42253"/>
    <lineage>
        <taxon>Bacteria</taxon>
        <taxon>Pseudomonadati</taxon>
        <taxon>Nitrospirota</taxon>
        <taxon>Nitrospiria</taxon>
        <taxon>Nitrospirales</taxon>
        <taxon>Nitrospiraceae</taxon>
        <taxon>Nitrospira</taxon>
    </lineage>
</organism>
<dbReference type="SMART" id="SM00670">
    <property type="entry name" value="PINc"/>
    <property type="match status" value="1"/>
</dbReference>
<dbReference type="SUPFAM" id="SSF88723">
    <property type="entry name" value="PIN domain-like"/>
    <property type="match status" value="1"/>
</dbReference>
<dbReference type="HAMAP" id="MF_00265">
    <property type="entry name" value="VapC_Nob1"/>
    <property type="match status" value="1"/>
</dbReference>
<evidence type="ECO:0000256" key="2">
    <source>
        <dbReference type="ARBA" id="ARBA00022722"/>
    </source>
</evidence>
<evidence type="ECO:0000256" key="5">
    <source>
        <dbReference type="HAMAP-Rule" id="MF_00265"/>
    </source>
</evidence>
<proteinExistence type="inferred from homology"/>
<evidence type="ECO:0000256" key="3">
    <source>
        <dbReference type="ARBA" id="ARBA00022723"/>
    </source>
</evidence>
<feature type="binding site" evidence="5">
    <location>
        <position position="92"/>
    </location>
    <ligand>
        <name>Mg(2+)</name>
        <dbReference type="ChEBI" id="CHEBI:18420"/>
    </ligand>
</feature>
<accession>A0A0K2GIA7</accession>